<evidence type="ECO:0000313" key="3">
    <source>
        <dbReference type="Proteomes" id="UP001501729"/>
    </source>
</evidence>
<name>A0AAV3UMF2_9EURY</name>
<dbReference type="GO" id="GO:0004518">
    <property type="term" value="F:nuclease activity"/>
    <property type="evidence" value="ECO:0007669"/>
    <property type="project" value="InterPro"/>
</dbReference>
<feature type="domain" description="BFN" evidence="1">
    <location>
        <begin position="25"/>
        <end position="158"/>
    </location>
</feature>
<dbReference type="PROSITE" id="PS51658">
    <property type="entry name" value="BFN"/>
    <property type="match status" value="1"/>
</dbReference>
<dbReference type="EMBL" id="BAABKX010000015">
    <property type="protein sequence ID" value="GAA5058458.1"/>
    <property type="molecule type" value="Genomic_DNA"/>
</dbReference>
<evidence type="ECO:0000313" key="2">
    <source>
        <dbReference type="EMBL" id="GAA5058458.1"/>
    </source>
</evidence>
<proteinExistence type="predicted"/>
<dbReference type="PANTHER" id="PTHR15160">
    <property type="entry name" value="VON HIPPEL-LINDAU PROTEIN"/>
    <property type="match status" value="1"/>
</dbReference>
<keyword evidence="3" id="KW-1185">Reference proteome</keyword>
<evidence type="ECO:0000259" key="1">
    <source>
        <dbReference type="PROSITE" id="PS51658"/>
    </source>
</evidence>
<dbReference type="PANTHER" id="PTHR15160:SF1">
    <property type="entry name" value="VON HIPPEL-LINDAU DISEASE TUMOR SUPPRESSOR"/>
    <property type="match status" value="1"/>
</dbReference>
<dbReference type="Proteomes" id="UP001501729">
    <property type="component" value="Unassembled WGS sequence"/>
</dbReference>
<dbReference type="AlphaFoldDB" id="A0AAV3UMF2"/>
<dbReference type="SUPFAM" id="SSF103256">
    <property type="entry name" value="Hypothetical protein TM0160"/>
    <property type="match status" value="1"/>
</dbReference>
<comment type="caution">
    <text evidence="2">The sequence shown here is derived from an EMBL/GenBank/DDBJ whole genome shotgun (WGS) entry which is preliminary data.</text>
</comment>
<organism evidence="2 3">
    <name type="scientific">Haladaptatus pallidirubidus</name>
    <dbReference type="NCBI Taxonomy" id="1008152"/>
    <lineage>
        <taxon>Archaea</taxon>
        <taxon>Methanobacteriati</taxon>
        <taxon>Methanobacteriota</taxon>
        <taxon>Stenosarchaea group</taxon>
        <taxon>Halobacteria</taxon>
        <taxon>Halobacteriales</taxon>
        <taxon>Haladaptataceae</taxon>
        <taxon>Haladaptatus</taxon>
    </lineage>
</organism>
<dbReference type="InterPro" id="IPR003729">
    <property type="entry name" value="Bi_nuclease_dom"/>
</dbReference>
<sequence>MTAVLPSAIDDSEQEFLALGRFGWVMNVSIDAVRVAATGDGPLPVVVLAPDDGDDVLPIFIRFEEGISIARGMEAEDIGRPLTHDLLLDVMEELGGRVERVVVSELDDSTYIADLHIQTPRGHEVIDARPSDSLALASRTNAPIEVADEVFQHGQQERDQFDELQDIREVAQIGP</sequence>
<dbReference type="Gene3D" id="3.10.690.10">
    <property type="entry name" value="Bifunctional nuclease domain"/>
    <property type="match status" value="1"/>
</dbReference>
<reference evidence="2 3" key="1">
    <citation type="journal article" date="2019" name="Int. J. Syst. Evol. Microbiol.">
        <title>The Global Catalogue of Microorganisms (GCM) 10K type strain sequencing project: providing services to taxonomists for standard genome sequencing and annotation.</title>
        <authorList>
            <consortium name="The Broad Institute Genomics Platform"/>
            <consortium name="The Broad Institute Genome Sequencing Center for Infectious Disease"/>
            <person name="Wu L."/>
            <person name="Ma J."/>
        </authorList>
    </citation>
    <scope>NUCLEOTIDE SEQUENCE [LARGE SCALE GENOMIC DNA]</scope>
    <source>
        <strain evidence="2 3">JCM 17504</strain>
    </source>
</reference>
<dbReference type="InterPro" id="IPR036104">
    <property type="entry name" value="BFN_sf"/>
</dbReference>
<protein>
    <submittedName>
        <fullName evidence="2">Bifunctional nuclease family protein</fullName>
    </submittedName>
</protein>
<accession>A0AAV3UMF2</accession>
<dbReference type="Pfam" id="PF02577">
    <property type="entry name" value="BFN_dom"/>
    <property type="match status" value="1"/>
</dbReference>
<gene>
    <name evidence="2" type="ORF">GCM10025751_41480</name>
</gene>